<dbReference type="FunFam" id="3.30.420.150:FF:000006">
    <property type="entry name" value="Ppx/GppA family phosphatase"/>
    <property type="match status" value="1"/>
</dbReference>
<protein>
    <submittedName>
        <fullName evidence="4">Exopolyphosphatase</fullName>
    </submittedName>
</protein>
<dbReference type="InterPro" id="IPR003695">
    <property type="entry name" value="Ppx_GppA_N"/>
</dbReference>
<dbReference type="PANTHER" id="PTHR30005:SF0">
    <property type="entry name" value="RETROGRADE REGULATION PROTEIN 2"/>
    <property type="match status" value="1"/>
</dbReference>
<accession>M2YFF8</accession>
<evidence type="ECO:0000313" key="4">
    <source>
        <dbReference type="EMBL" id="EME37275.1"/>
    </source>
</evidence>
<keyword evidence="2" id="KW-0378">Hydrolase</keyword>
<dbReference type="STRING" id="71999.KPaMU14_10420"/>
<feature type="domain" description="Ppx/GppA phosphatase N-terminal" evidence="3">
    <location>
        <begin position="29"/>
        <end position="306"/>
    </location>
</feature>
<comment type="caution">
    <text evidence="4">The sequence shown here is derived from an EMBL/GenBank/DDBJ whole genome shotgun (WGS) entry which is preliminary data.</text>
</comment>
<dbReference type="RefSeq" id="WP_006213773.1">
    <property type="nucleotide sequence ID" value="NZ_ANHZ02000004.1"/>
</dbReference>
<keyword evidence="5" id="KW-1185">Reference proteome</keyword>
<dbReference type="InterPro" id="IPR050273">
    <property type="entry name" value="GppA/Ppx_hydrolase"/>
</dbReference>
<dbReference type="Pfam" id="PF02541">
    <property type="entry name" value="Ppx-GppA"/>
    <property type="match status" value="1"/>
</dbReference>
<evidence type="ECO:0000256" key="1">
    <source>
        <dbReference type="ARBA" id="ARBA00007125"/>
    </source>
</evidence>
<organism evidence="4 5">
    <name type="scientific">Kocuria palustris PEL</name>
    <dbReference type="NCBI Taxonomy" id="1236550"/>
    <lineage>
        <taxon>Bacteria</taxon>
        <taxon>Bacillati</taxon>
        <taxon>Actinomycetota</taxon>
        <taxon>Actinomycetes</taxon>
        <taxon>Micrococcales</taxon>
        <taxon>Micrococcaceae</taxon>
        <taxon>Kocuria</taxon>
    </lineage>
</organism>
<dbReference type="GO" id="GO:0016462">
    <property type="term" value="F:pyrophosphatase activity"/>
    <property type="evidence" value="ECO:0007669"/>
    <property type="project" value="TreeGrafter"/>
</dbReference>
<sequence>MRLGVLDVGSNTFHLLLLDVYPGSRPEAFADHKVSLRLVQYLDEAGCISDEGRDALTAFVIEARDVAAEHEAEDLLAFATSAIREAGNGADVLDHVQSRSGVTLTEISGDQEAAVTFSAVRRWSGWGSGTILDLDIGGGSFEMAIGHDGLPAAAVSTPLGAGRLTRSFLTQHPVRPSEVKALRKHVRRTLEPAVETILAQGAPDLVVGTSKTFRSLARICGAAPSGAGQFVRRTMHLQDLRLWTRRMEAMTVQERSDLPGVSVNRAEQMLAGGIAAETAMDMLGVQSLDICPWALREGLILRRMDRLGADPETVLNPPHSLIGREAHA</sequence>
<evidence type="ECO:0000313" key="5">
    <source>
        <dbReference type="Proteomes" id="UP000009877"/>
    </source>
</evidence>
<dbReference type="PANTHER" id="PTHR30005">
    <property type="entry name" value="EXOPOLYPHOSPHATASE"/>
    <property type="match status" value="1"/>
</dbReference>
<evidence type="ECO:0000256" key="2">
    <source>
        <dbReference type="ARBA" id="ARBA00022801"/>
    </source>
</evidence>
<name>M2YFF8_9MICC</name>
<dbReference type="SUPFAM" id="SSF53067">
    <property type="entry name" value="Actin-like ATPase domain"/>
    <property type="match status" value="2"/>
</dbReference>
<gene>
    <name evidence="4" type="ORF">C884_01783</name>
</gene>
<dbReference type="InterPro" id="IPR043129">
    <property type="entry name" value="ATPase_NBD"/>
</dbReference>
<dbReference type="Proteomes" id="UP000009877">
    <property type="component" value="Unassembled WGS sequence"/>
</dbReference>
<dbReference type="EMBL" id="ANHZ02000004">
    <property type="protein sequence ID" value="EME37275.1"/>
    <property type="molecule type" value="Genomic_DNA"/>
</dbReference>
<evidence type="ECO:0000259" key="3">
    <source>
        <dbReference type="Pfam" id="PF02541"/>
    </source>
</evidence>
<dbReference type="CDD" id="cd24056">
    <property type="entry name" value="ASKHA_NBD_MtPPX1-like"/>
    <property type="match status" value="1"/>
</dbReference>
<dbReference type="AlphaFoldDB" id="M2YFF8"/>
<proteinExistence type="inferred from homology"/>
<reference evidence="4 5" key="1">
    <citation type="journal article" date="2014" name="Genome Announc.">
        <title>Draft Genome Sequence of Kocuria palustris PEL.</title>
        <authorList>
            <person name="Sharma G."/>
            <person name="Khatri I."/>
            <person name="Subramanian S."/>
        </authorList>
    </citation>
    <scope>NUCLEOTIDE SEQUENCE [LARGE SCALE GENOMIC DNA]</scope>
    <source>
        <strain evidence="4 5">PEL</strain>
    </source>
</reference>
<comment type="similarity">
    <text evidence="1">Belongs to the GppA/Ppx family.</text>
</comment>
<dbReference type="Gene3D" id="3.30.420.150">
    <property type="entry name" value="Exopolyphosphatase. Domain 2"/>
    <property type="match status" value="1"/>
</dbReference>
<dbReference type="Gene3D" id="3.30.420.40">
    <property type="match status" value="1"/>
</dbReference>